<protein>
    <submittedName>
        <fullName evidence="2">Uncharacterized protein</fullName>
    </submittedName>
</protein>
<dbReference type="AlphaFoldDB" id="A0A8X6S6L7"/>
<comment type="caution">
    <text evidence="2">The sequence shown here is derived from an EMBL/GenBank/DDBJ whole genome shotgun (WGS) entry which is preliminary data.</text>
</comment>
<keyword evidence="3" id="KW-1185">Reference proteome</keyword>
<evidence type="ECO:0000313" key="2">
    <source>
        <dbReference type="EMBL" id="GFY02946.1"/>
    </source>
</evidence>
<dbReference type="EMBL" id="BMAU01021233">
    <property type="protein sequence ID" value="GFY02946.1"/>
    <property type="molecule type" value="Genomic_DNA"/>
</dbReference>
<gene>
    <name evidence="2" type="ORF">TNCV_3508261</name>
</gene>
<name>A0A8X6S6L7_TRICX</name>
<dbReference type="Proteomes" id="UP000887159">
    <property type="component" value="Unassembled WGS sequence"/>
</dbReference>
<reference evidence="2" key="1">
    <citation type="submission" date="2020-08" db="EMBL/GenBank/DDBJ databases">
        <title>Multicomponent nature underlies the extraordinary mechanical properties of spider dragline silk.</title>
        <authorList>
            <person name="Kono N."/>
            <person name="Nakamura H."/>
            <person name="Mori M."/>
            <person name="Yoshida Y."/>
            <person name="Ohtoshi R."/>
            <person name="Malay A.D."/>
            <person name="Moran D.A.P."/>
            <person name="Tomita M."/>
            <person name="Numata K."/>
            <person name="Arakawa K."/>
        </authorList>
    </citation>
    <scope>NUCLEOTIDE SEQUENCE</scope>
</reference>
<evidence type="ECO:0000256" key="1">
    <source>
        <dbReference type="SAM" id="MobiDB-lite"/>
    </source>
</evidence>
<accession>A0A8X6S6L7</accession>
<feature type="region of interest" description="Disordered" evidence="1">
    <location>
        <begin position="1"/>
        <end position="44"/>
    </location>
</feature>
<sequence>MNSERRGNHEVKREWCIKTAGEDLGGQDDDKASSGGRSSQVDSPIRCRSKCFGTHSSGDIVGHGVAQQASHSWASVDQVLLPTTPRVDSKTLRLDDK</sequence>
<organism evidence="2 3">
    <name type="scientific">Trichonephila clavipes</name>
    <name type="common">Golden silk orbweaver</name>
    <name type="synonym">Nephila clavipes</name>
    <dbReference type="NCBI Taxonomy" id="2585209"/>
    <lineage>
        <taxon>Eukaryota</taxon>
        <taxon>Metazoa</taxon>
        <taxon>Ecdysozoa</taxon>
        <taxon>Arthropoda</taxon>
        <taxon>Chelicerata</taxon>
        <taxon>Arachnida</taxon>
        <taxon>Araneae</taxon>
        <taxon>Araneomorphae</taxon>
        <taxon>Entelegynae</taxon>
        <taxon>Araneoidea</taxon>
        <taxon>Nephilidae</taxon>
        <taxon>Trichonephila</taxon>
    </lineage>
</organism>
<evidence type="ECO:0000313" key="3">
    <source>
        <dbReference type="Proteomes" id="UP000887159"/>
    </source>
</evidence>
<feature type="compositionally biased region" description="Basic and acidic residues" evidence="1">
    <location>
        <begin position="1"/>
        <end position="16"/>
    </location>
</feature>
<proteinExistence type="predicted"/>